<dbReference type="RefSeq" id="WP_177238871.1">
    <property type="nucleotide sequence ID" value="NZ_FOUY01000092.1"/>
</dbReference>
<dbReference type="Pfam" id="PF11239">
    <property type="entry name" value="DUF3040"/>
    <property type="match status" value="1"/>
</dbReference>
<dbReference type="AlphaFoldDB" id="A0A1I5IA14"/>
<reference evidence="2 3" key="1">
    <citation type="submission" date="2016-10" db="EMBL/GenBank/DDBJ databases">
        <authorList>
            <person name="de Groot N.N."/>
        </authorList>
    </citation>
    <scope>NUCLEOTIDE SEQUENCE [LARGE SCALE GENOMIC DNA]</scope>
    <source>
        <strain evidence="2 3">CGMCC 4.1877</strain>
    </source>
</reference>
<feature type="transmembrane region" description="Helical" evidence="1">
    <location>
        <begin position="82"/>
        <end position="101"/>
    </location>
</feature>
<dbReference type="InterPro" id="IPR021401">
    <property type="entry name" value="DUF3040"/>
</dbReference>
<protein>
    <recommendedName>
        <fullName evidence="4">DUF3040 domain-containing protein</fullName>
    </recommendedName>
</protein>
<dbReference type="Proteomes" id="UP000199614">
    <property type="component" value="Unassembled WGS sequence"/>
</dbReference>
<keyword evidence="3" id="KW-1185">Reference proteome</keyword>
<keyword evidence="1" id="KW-0472">Membrane</keyword>
<evidence type="ECO:0000256" key="1">
    <source>
        <dbReference type="SAM" id="Phobius"/>
    </source>
</evidence>
<name>A0A1I5IA14_PSUAM</name>
<evidence type="ECO:0008006" key="4">
    <source>
        <dbReference type="Google" id="ProtNLM"/>
    </source>
</evidence>
<evidence type="ECO:0000313" key="2">
    <source>
        <dbReference type="EMBL" id="SFO57040.1"/>
    </source>
</evidence>
<feature type="transmembrane region" description="Helical" evidence="1">
    <location>
        <begin position="58"/>
        <end position="76"/>
    </location>
</feature>
<proteinExistence type="predicted"/>
<dbReference type="EMBL" id="FOUY01000092">
    <property type="protein sequence ID" value="SFO57040.1"/>
    <property type="molecule type" value="Genomic_DNA"/>
</dbReference>
<dbReference type="STRING" id="260086.SAMN05216207_10926"/>
<sequence length="107" mass="12018">MSEDRQVRPLDERERRILDEIARVTRRDDPDLHRLMDGTEGIVHPPARCTGTRVPWRVVLAVMLLAVLYAAVLVLLPTNLAVAVVIGVQLVLVPIGCLLWGRRHGEL</sequence>
<organism evidence="2 3">
    <name type="scientific">Pseudonocardia ammonioxydans</name>
    <dbReference type="NCBI Taxonomy" id="260086"/>
    <lineage>
        <taxon>Bacteria</taxon>
        <taxon>Bacillati</taxon>
        <taxon>Actinomycetota</taxon>
        <taxon>Actinomycetes</taxon>
        <taxon>Pseudonocardiales</taxon>
        <taxon>Pseudonocardiaceae</taxon>
        <taxon>Pseudonocardia</taxon>
    </lineage>
</organism>
<gene>
    <name evidence="2" type="ORF">SAMN05216207_10926</name>
</gene>
<accession>A0A1I5IA14</accession>
<evidence type="ECO:0000313" key="3">
    <source>
        <dbReference type="Proteomes" id="UP000199614"/>
    </source>
</evidence>
<keyword evidence="1" id="KW-1133">Transmembrane helix</keyword>
<keyword evidence="1" id="KW-0812">Transmembrane</keyword>